<protein>
    <recommendedName>
        <fullName evidence="4">Transmembrane protein</fullName>
    </recommendedName>
</protein>
<keyword evidence="1" id="KW-0472">Membrane</keyword>
<reference evidence="2" key="1">
    <citation type="submission" date="2023-07" db="EMBL/GenBank/DDBJ databases">
        <title>draft genome sequence of fig (Ficus carica).</title>
        <authorList>
            <person name="Takahashi T."/>
            <person name="Nishimura K."/>
        </authorList>
    </citation>
    <scope>NUCLEOTIDE SEQUENCE</scope>
</reference>
<keyword evidence="1" id="KW-1133">Transmembrane helix</keyword>
<evidence type="ECO:0000256" key="1">
    <source>
        <dbReference type="SAM" id="Phobius"/>
    </source>
</evidence>
<sequence length="132" mass="14490">MSCVINNRKQYSKRNDKRKCRIGREHSHSLSLSLSLLSLSSLAIGVRLVLARSSSAFYGSATRPTRIAVFVFSFSLLGFVSAACLSAPAPTVMQSVSLSAKRHGEARRRRLLEQEPRNLLSGEAVQLQLCAI</sequence>
<evidence type="ECO:0008006" key="4">
    <source>
        <dbReference type="Google" id="ProtNLM"/>
    </source>
</evidence>
<dbReference type="AlphaFoldDB" id="A0AA88AGM6"/>
<keyword evidence="3" id="KW-1185">Reference proteome</keyword>
<proteinExistence type="predicted"/>
<accession>A0AA88AGM6</accession>
<feature type="transmembrane region" description="Helical" evidence="1">
    <location>
        <begin position="67"/>
        <end position="92"/>
    </location>
</feature>
<dbReference type="EMBL" id="BTGU01000033">
    <property type="protein sequence ID" value="GMN50407.1"/>
    <property type="molecule type" value="Genomic_DNA"/>
</dbReference>
<name>A0AA88AGM6_FICCA</name>
<dbReference type="Proteomes" id="UP001187192">
    <property type="component" value="Unassembled WGS sequence"/>
</dbReference>
<comment type="caution">
    <text evidence="2">The sequence shown here is derived from an EMBL/GenBank/DDBJ whole genome shotgun (WGS) entry which is preliminary data.</text>
</comment>
<evidence type="ECO:0000313" key="2">
    <source>
        <dbReference type="EMBL" id="GMN50407.1"/>
    </source>
</evidence>
<organism evidence="2 3">
    <name type="scientific">Ficus carica</name>
    <name type="common">Common fig</name>
    <dbReference type="NCBI Taxonomy" id="3494"/>
    <lineage>
        <taxon>Eukaryota</taxon>
        <taxon>Viridiplantae</taxon>
        <taxon>Streptophyta</taxon>
        <taxon>Embryophyta</taxon>
        <taxon>Tracheophyta</taxon>
        <taxon>Spermatophyta</taxon>
        <taxon>Magnoliopsida</taxon>
        <taxon>eudicotyledons</taxon>
        <taxon>Gunneridae</taxon>
        <taxon>Pentapetalae</taxon>
        <taxon>rosids</taxon>
        <taxon>fabids</taxon>
        <taxon>Rosales</taxon>
        <taxon>Moraceae</taxon>
        <taxon>Ficeae</taxon>
        <taxon>Ficus</taxon>
    </lineage>
</organism>
<gene>
    <name evidence="2" type="ORF">TIFTF001_019573</name>
</gene>
<keyword evidence="1" id="KW-0812">Transmembrane</keyword>
<evidence type="ECO:0000313" key="3">
    <source>
        <dbReference type="Proteomes" id="UP001187192"/>
    </source>
</evidence>